<name>A0A7J2U5S6_9CREN</name>
<comment type="caution">
    <text evidence="1">The sequence shown here is derived from an EMBL/GenBank/DDBJ whole genome shotgun (WGS) entry which is preliminary data.</text>
</comment>
<protein>
    <submittedName>
        <fullName evidence="1">Uncharacterized protein</fullName>
    </submittedName>
</protein>
<dbReference type="EMBL" id="DSEU01000060">
    <property type="protein sequence ID" value="HEM67677.1"/>
    <property type="molecule type" value="Genomic_DNA"/>
</dbReference>
<sequence>MVYSALYTLSKAITDIIIKVLMGRRRKVVKEKPREEVPRYGWFETATPLGYSESVYVGKATALHVVIPHIVEATTELVPSFRARPPTRLYFTFLEATSKDWFKEIESLAKQIEHAGGAS</sequence>
<evidence type="ECO:0000313" key="1">
    <source>
        <dbReference type="EMBL" id="HEM67677.1"/>
    </source>
</evidence>
<reference evidence="1" key="1">
    <citation type="journal article" date="2020" name="mSystems">
        <title>Genome- and Community-Level Interaction Insights into Carbon Utilization and Element Cycling Functions of Hydrothermarchaeota in Hydrothermal Sediment.</title>
        <authorList>
            <person name="Zhou Z."/>
            <person name="Liu Y."/>
            <person name="Xu W."/>
            <person name="Pan J."/>
            <person name="Luo Z.H."/>
            <person name="Li M."/>
        </authorList>
    </citation>
    <scope>NUCLEOTIDE SEQUENCE [LARGE SCALE GENOMIC DNA]</scope>
    <source>
        <strain evidence="1">SpSt-125</strain>
    </source>
</reference>
<proteinExistence type="predicted"/>
<dbReference type="AlphaFoldDB" id="A0A7J2U5S6"/>
<gene>
    <name evidence="1" type="ORF">ENO26_08995</name>
</gene>
<organism evidence="1">
    <name type="scientific">Ignisphaera aggregans</name>
    <dbReference type="NCBI Taxonomy" id="334771"/>
    <lineage>
        <taxon>Archaea</taxon>
        <taxon>Thermoproteota</taxon>
        <taxon>Thermoprotei</taxon>
        <taxon>Desulfurococcales</taxon>
        <taxon>Desulfurococcaceae</taxon>
        <taxon>Ignisphaera</taxon>
    </lineage>
</organism>
<accession>A0A7J2U5S6</accession>